<reference evidence="1 3" key="2">
    <citation type="submission" date="2014-09" db="EMBL/GenBank/DDBJ databases">
        <title>Genome announcement of three Brucella strains isolated from bovine in Zimbabwe.</title>
        <authorList>
            <person name="Ledwaba M.M.B."/>
            <person name="Mafofo J.J."/>
            <person name="van Heerden H.H."/>
        </authorList>
    </citation>
    <scope>NUCLEOTIDE SEQUENCE [LARGE SCALE GENOMIC DNA]</scope>
    <source>
        <strain evidence="1 3">ZW046</strain>
    </source>
</reference>
<dbReference type="KEGG" id="bsw:IY71_16560"/>
<dbReference type="AlphaFoldDB" id="A0AAU8QW41"/>
<organism evidence="1 3">
    <name type="scientific">Brucella suis</name>
    <dbReference type="NCBI Taxonomy" id="29461"/>
    <lineage>
        <taxon>Bacteria</taxon>
        <taxon>Pseudomonadati</taxon>
        <taxon>Pseudomonadota</taxon>
        <taxon>Alphaproteobacteria</taxon>
        <taxon>Hyphomicrobiales</taxon>
        <taxon>Brucellaceae</taxon>
        <taxon>Brucella/Ochrobactrum group</taxon>
        <taxon>Brucella</taxon>
    </lineage>
</organism>
<dbReference type="EMBL" id="CP009096">
    <property type="protein sequence ID" value="AIN87827.1"/>
    <property type="molecule type" value="Genomic_DNA"/>
</dbReference>
<protein>
    <submittedName>
        <fullName evidence="1">Uncharacterized protein</fullName>
    </submittedName>
</protein>
<evidence type="ECO:0000313" key="2">
    <source>
        <dbReference type="EMBL" id="AIN89425.1"/>
    </source>
</evidence>
<accession>A0AAU8QW41</accession>
<evidence type="ECO:0000313" key="1">
    <source>
        <dbReference type="EMBL" id="AIN87827.1"/>
    </source>
</evidence>
<reference evidence="1 3" key="1">
    <citation type="submission" date="2014-07" db="EMBL/GenBank/DDBJ databases">
        <authorList>
            <person name="Ledwaba M.B."/>
            <person name="Mafofo J."/>
            <person name="van Heerden H."/>
        </authorList>
    </citation>
    <scope>NUCLEOTIDE SEQUENCE [LARGE SCALE GENOMIC DNA]</scope>
    <source>
        <strain evidence="1 3">ZW046</strain>
    </source>
</reference>
<name>A0AAU8QW41_BRUSS</name>
<dbReference type="KEGG" id="bsw:IY71_07970"/>
<sequence length="88" mass="9872">MCGWKAFGQIAARFIDTLVSHFQKQMMFVTISETVEPGWQMIRQQTGYELQKAIADCAAETKLFGYAVKTAFDVESQGDLVCAKSLKE</sequence>
<dbReference type="Proteomes" id="UP000029248">
    <property type="component" value="Chromosome 2"/>
</dbReference>
<evidence type="ECO:0000313" key="3">
    <source>
        <dbReference type="Proteomes" id="UP000029248"/>
    </source>
</evidence>
<proteinExistence type="predicted"/>
<dbReference type="KEGG" id="bsg:IY72_07710"/>
<dbReference type="KEGG" id="bsg:IY72_16575"/>
<gene>
    <name evidence="1" type="ORF">IY72_07710</name>
    <name evidence="2" type="ORF">IY72_16575</name>
</gene>
<dbReference type="EMBL" id="CP009097">
    <property type="protein sequence ID" value="AIN89425.1"/>
    <property type="molecule type" value="Genomic_DNA"/>
</dbReference>
<dbReference type="Proteomes" id="UP000029248">
    <property type="component" value="Chromosome 1"/>
</dbReference>